<proteinExistence type="predicted"/>
<sequence>MCVVHVARAPVVECWALSIGPAGYWRAVGALYHYSTSTAKSHLIKYWKHVNDLDNMDSDIKKILLNFETFAKELEWMFGTGNRAREAGAKITRLAQKERLGDYTTNFLNLANIELKRYIKDALMLKDHSDNLRSFITQVREVNHHLEEQYVE</sequence>
<dbReference type="AlphaFoldDB" id="A0A9P8ID51"/>
<evidence type="ECO:0000313" key="2">
    <source>
        <dbReference type="Proteomes" id="UP000750711"/>
    </source>
</evidence>
<reference evidence="1" key="1">
    <citation type="submission" date="2021-03" db="EMBL/GenBank/DDBJ databases">
        <title>Comparative genomics and phylogenomic investigation of the class Geoglossomycetes provide insights into ecological specialization and systematics.</title>
        <authorList>
            <person name="Melie T."/>
            <person name="Pirro S."/>
            <person name="Miller A.N."/>
            <person name="Quandt A."/>
        </authorList>
    </citation>
    <scope>NUCLEOTIDE SEQUENCE</scope>
    <source>
        <strain evidence="1">CAQ_001_2017</strain>
    </source>
</reference>
<name>A0A9P8ID51_9PEZI</name>
<gene>
    <name evidence="1" type="ORF">GP486_006758</name>
</gene>
<organism evidence="1 2">
    <name type="scientific">Trichoglossum hirsutum</name>
    <dbReference type="NCBI Taxonomy" id="265104"/>
    <lineage>
        <taxon>Eukaryota</taxon>
        <taxon>Fungi</taxon>
        <taxon>Dikarya</taxon>
        <taxon>Ascomycota</taxon>
        <taxon>Pezizomycotina</taxon>
        <taxon>Geoglossomycetes</taxon>
        <taxon>Geoglossales</taxon>
        <taxon>Geoglossaceae</taxon>
        <taxon>Trichoglossum</taxon>
    </lineage>
</organism>
<dbReference type="EMBL" id="JAGHQM010001625">
    <property type="protein sequence ID" value="KAH0553048.1"/>
    <property type="molecule type" value="Genomic_DNA"/>
</dbReference>
<comment type="caution">
    <text evidence="1">The sequence shown here is derived from an EMBL/GenBank/DDBJ whole genome shotgun (WGS) entry which is preliminary data.</text>
</comment>
<keyword evidence="2" id="KW-1185">Reference proteome</keyword>
<evidence type="ECO:0000313" key="1">
    <source>
        <dbReference type="EMBL" id="KAH0553048.1"/>
    </source>
</evidence>
<protein>
    <submittedName>
        <fullName evidence="1">Uncharacterized protein</fullName>
    </submittedName>
</protein>
<accession>A0A9P8ID51</accession>
<dbReference type="Proteomes" id="UP000750711">
    <property type="component" value="Unassembled WGS sequence"/>
</dbReference>